<dbReference type="InterPro" id="IPR049046">
    <property type="entry name" value="Beta-AFase-like_GH127_middle"/>
</dbReference>
<dbReference type="PANTHER" id="PTHR31151:SF0">
    <property type="entry name" value="PROLINE-TRNA LIGASE (DUF1680)"/>
    <property type="match status" value="1"/>
</dbReference>
<dbReference type="InterPro" id="IPR008928">
    <property type="entry name" value="6-hairpin_glycosidase_sf"/>
</dbReference>
<dbReference type="Pfam" id="PF07944">
    <property type="entry name" value="Beta-AFase-like_GH127_cat"/>
    <property type="match status" value="1"/>
</dbReference>
<dbReference type="Pfam" id="PF20736">
    <property type="entry name" value="Glyco_hydro127M"/>
    <property type="match status" value="1"/>
</dbReference>
<proteinExistence type="predicted"/>
<accession>A0ABP7P621</accession>
<organism evidence="4 5">
    <name type="scientific">Mucilaginibacter dorajii</name>
    <dbReference type="NCBI Taxonomy" id="692994"/>
    <lineage>
        <taxon>Bacteria</taxon>
        <taxon>Pseudomonadati</taxon>
        <taxon>Bacteroidota</taxon>
        <taxon>Sphingobacteriia</taxon>
        <taxon>Sphingobacteriales</taxon>
        <taxon>Sphingobacteriaceae</taxon>
        <taxon>Mucilaginibacter</taxon>
    </lineage>
</organism>
<keyword evidence="5" id="KW-1185">Reference proteome</keyword>
<evidence type="ECO:0000259" key="3">
    <source>
        <dbReference type="Pfam" id="PF20736"/>
    </source>
</evidence>
<name>A0ABP7P621_9SPHI</name>
<evidence type="ECO:0000313" key="5">
    <source>
        <dbReference type="Proteomes" id="UP001500742"/>
    </source>
</evidence>
<dbReference type="SUPFAM" id="SSF48208">
    <property type="entry name" value="Six-hairpin glycosidases"/>
    <property type="match status" value="1"/>
</dbReference>
<feature type="domain" description="Non-reducing end beta-L-arabinofuranosidase-like GH127 catalytic" evidence="1">
    <location>
        <begin position="38"/>
        <end position="419"/>
    </location>
</feature>
<dbReference type="InterPro" id="IPR012878">
    <property type="entry name" value="Beta-AFase-like_GH127_cat"/>
</dbReference>
<dbReference type="Proteomes" id="UP001500742">
    <property type="component" value="Unassembled WGS sequence"/>
</dbReference>
<dbReference type="GO" id="GO:0016787">
    <property type="term" value="F:hydrolase activity"/>
    <property type="evidence" value="ECO:0007669"/>
    <property type="project" value="UniProtKB-KW"/>
</dbReference>
<protein>
    <submittedName>
        <fullName evidence="4">Glycoside hydrolase family 127 protein</fullName>
    </submittedName>
</protein>
<gene>
    <name evidence="4" type="ORF">GCM10022210_04160</name>
</gene>
<evidence type="ECO:0000313" key="4">
    <source>
        <dbReference type="EMBL" id="GAA3959753.1"/>
    </source>
</evidence>
<comment type="caution">
    <text evidence="4">The sequence shown here is derived from an EMBL/GenBank/DDBJ whole genome shotgun (WGS) entry which is preliminary data.</text>
</comment>
<dbReference type="EMBL" id="BAAAZC010000004">
    <property type="protein sequence ID" value="GAA3959753.1"/>
    <property type="molecule type" value="Genomic_DNA"/>
</dbReference>
<dbReference type="PANTHER" id="PTHR31151">
    <property type="entry name" value="PROLINE-TRNA LIGASE (DUF1680)"/>
    <property type="match status" value="1"/>
</dbReference>
<dbReference type="InterPro" id="IPR032275">
    <property type="entry name" value="DUF4986"/>
</dbReference>
<evidence type="ECO:0000259" key="1">
    <source>
        <dbReference type="Pfam" id="PF07944"/>
    </source>
</evidence>
<reference evidence="5" key="1">
    <citation type="journal article" date="2019" name="Int. J. Syst. Evol. Microbiol.">
        <title>The Global Catalogue of Microorganisms (GCM) 10K type strain sequencing project: providing services to taxonomists for standard genome sequencing and annotation.</title>
        <authorList>
            <consortium name="The Broad Institute Genomics Platform"/>
            <consortium name="The Broad Institute Genome Sequencing Center for Infectious Disease"/>
            <person name="Wu L."/>
            <person name="Ma J."/>
        </authorList>
    </citation>
    <scope>NUCLEOTIDE SEQUENCE [LARGE SCALE GENOMIC DNA]</scope>
    <source>
        <strain evidence="5">JCM 16601</strain>
    </source>
</reference>
<dbReference type="RefSeq" id="WP_259090671.1">
    <property type="nucleotide sequence ID" value="NZ_BAAAZC010000004.1"/>
</dbReference>
<dbReference type="Pfam" id="PF16375">
    <property type="entry name" value="DUF4986"/>
    <property type="match status" value="1"/>
</dbReference>
<feature type="domain" description="Non-reducing end beta-L-arabinofuranosidase-like GH127 middle" evidence="3">
    <location>
        <begin position="429"/>
        <end position="524"/>
    </location>
</feature>
<keyword evidence="4" id="KW-0378">Hydrolase</keyword>
<sequence>MLRKFVFYPIFFVAAICWFLLPTKGLAQSAIQSFKLQDIRLLPGVFNDAQQTDLKYMLALDPDRLLAPYLKEAGLKPLKPNYGNWENTGLDGHIGGHYLSALSLMYSATQNTETNRRLDYMLAQLKKCQDKIGSGYLGGMPGGIAMWKDIEAGKIVADTFALNKKWVPLYNLHKLLAGLRDAYLIAGKSQAKYILLKLTDYIDGISRKLTDAQIQTMLISEHGGLNEVFADVSVITHQQKYLTLARRFSDKQILDPLILKQDHLNGLHANMQIPKAVGFQRIAEVGGDENYGKAAAFFWETVVNNRTVVIGGNSVNEHFNPTGDFSKLITDVAGPETCNSYNMLKLTRHLFEQQGEVKYMDFYERVLYNHILSSQHPVHGGFVYYTSMRPRHYRVYSQPQVNMWCCVGSGMENHGKYGEMIYSHNESDVYVNLFIPSRLKWALQGLILSQTTKFPDNEITKISIDAARPKPFSIKIRYPNWVQPGTLAIKINGKAITVDAKPGSYVNLNRKWKKGDFIEVKMPMKITTEALPDSSHYIAFLHGPIVLAAKTDTTDLDNLIADGDQFGGYRARGKLYPLSDDPELVMNNTDLSQVLKPVKGKPQTYLAPELIAPDKFKKLELIPFYKLHDARYMIYWHQQSSKPQVNQKGE</sequence>
<feature type="domain" description="DUF4986" evidence="2">
    <location>
        <begin position="553"/>
        <end position="636"/>
    </location>
</feature>
<evidence type="ECO:0000259" key="2">
    <source>
        <dbReference type="Pfam" id="PF16375"/>
    </source>
</evidence>